<dbReference type="eggNOG" id="COG3899">
    <property type="taxonomic scope" value="Bacteria"/>
</dbReference>
<accession>W7IWZ5</accession>
<dbReference type="AlphaFoldDB" id="W7IWZ5"/>
<gene>
    <name evidence="2" type="ORF">UO65_3388</name>
</gene>
<proteinExistence type="predicted"/>
<protein>
    <recommendedName>
        <fullName evidence="1">Orc1-like AAA ATPase domain-containing protein</fullName>
    </recommendedName>
</protein>
<name>W7IWZ5_9PSEU</name>
<dbReference type="Pfam" id="PF13191">
    <property type="entry name" value="AAA_16"/>
    <property type="match status" value="1"/>
</dbReference>
<dbReference type="Proteomes" id="UP000019277">
    <property type="component" value="Unassembled WGS sequence"/>
</dbReference>
<keyword evidence="3" id="KW-1185">Reference proteome</keyword>
<organism evidence="2 3">
    <name type="scientific">Actinokineospora spheciospongiae</name>
    <dbReference type="NCBI Taxonomy" id="909613"/>
    <lineage>
        <taxon>Bacteria</taxon>
        <taxon>Bacillati</taxon>
        <taxon>Actinomycetota</taxon>
        <taxon>Actinomycetes</taxon>
        <taxon>Pseudonocardiales</taxon>
        <taxon>Pseudonocardiaceae</taxon>
        <taxon>Actinokineospora</taxon>
    </lineage>
</organism>
<sequence length="445" mass="45958">MTRRPPVPPPADPATHRAHELAASLRRLVAQPWPREDSSTGPGLLTALVVEFGAGDPGVAVRVNDIALRFGGQDLAVPRVGDKRVLSALFPSVCDATRAALEIASMVVVATSTARAPVAPAVSMPAVPTPAVPTSAVPMAAVRVVLCTAADSGDTAPGTAALRHAGALLPRAAAGQILTTAPTAMVAGPTLPAGIDLLARDLWTPVEGGPAERVYELRVGTQAVDGLGTSNLDWARRAVHAGVTPPGVDGVMSAWTPVRANTARLVLISGGDGASRIAVAAEAALRLHAAGALVLHGRWSSGSSWGAFREALGTYADGVETRRLAADLEGWADEIYRVLPEVGARVGGRTMTRTTGDPDRSGVVEALCAWIGALTRRTPTVLVLADAHRADPASVALLSQLWHALRGQPLMVVATTEGTRHPVTDRVVDVVTHPDPAALVRVQLA</sequence>
<comment type="caution">
    <text evidence="2">The sequence shown here is derived from an EMBL/GenBank/DDBJ whole genome shotgun (WGS) entry which is preliminary data.</text>
</comment>
<dbReference type="EMBL" id="AYXG01000118">
    <property type="protein sequence ID" value="EWC61332.1"/>
    <property type="molecule type" value="Genomic_DNA"/>
</dbReference>
<dbReference type="STRING" id="909613.UO65_3388"/>
<evidence type="ECO:0000313" key="3">
    <source>
        <dbReference type="Proteomes" id="UP000019277"/>
    </source>
</evidence>
<dbReference type="InterPro" id="IPR041664">
    <property type="entry name" value="AAA_16"/>
</dbReference>
<evidence type="ECO:0000259" key="1">
    <source>
        <dbReference type="Pfam" id="PF13191"/>
    </source>
</evidence>
<evidence type="ECO:0000313" key="2">
    <source>
        <dbReference type="EMBL" id="EWC61332.1"/>
    </source>
</evidence>
<feature type="domain" description="Orc1-like AAA ATPase" evidence="1">
    <location>
        <begin position="251"/>
        <end position="413"/>
    </location>
</feature>
<reference evidence="2 3" key="1">
    <citation type="journal article" date="2014" name="Genome Announc.">
        <title>Draft Genome Sequence of the Antitrypanosomally Active Sponge-Associated Bacterium Actinokineospora sp. Strain EG49.</title>
        <authorList>
            <person name="Harjes J."/>
            <person name="Ryu T."/>
            <person name="Abdelmohsen U.R."/>
            <person name="Moitinho-Silva L."/>
            <person name="Horn H."/>
            <person name="Ravasi T."/>
            <person name="Hentschel U."/>
        </authorList>
    </citation>
    <scope>NUCLEOTIDE SEQUENCE [LARGE SCALE GENOMIC DNA]</scope>
    <source>
        <strain evidence="2 3">EG49</strain>
    </source>
</reference>